<sequence>MPGKLEQQSLEVEYKKTGINPSDIAVLRRWLKTQPHLPEKYITDLDLILTYFCCYRSSEVSKQVLDLHFTLRTLFTNLFHNRVVDEKLLKTLNVVLVMPLQVRSYNNHYIVYHRLINYDTKNFVFSDIIRAVLMLMDLRQYEDGTWPGFIILIDLNGVSLSHITKLDLQTVQQLLYYLQEAMLVKLKGLHFMNAPSYVDKLLMVIRPFLKKELMNQLCIHQVGSKTIEKVMPIEALPKDAGGQYKTFEEAKKNTIEKVLANKDFFINENKKRVIESLRPGKPKTITDIFGGIEGSFKRLEID</sequence>
<dbReference type="SUPFAM" id="SSF52087">
    <property type="entry name" value="CRAL/TRIO domain"/>
    <property type="match status" value="1"/>
</dbReference>
<dbReference type="Pfam" id="PF00650">
    <property type="entry name" value="CRAL_TRIO"/>
    <property type="match status" value="1"/>
</dbReference>
<proteinExistence type="predicted"/>
<reference evidence="3" key="1">
    <citation type="submission" date="2025-08" db="UniProtKB">
        <authorList>
            <consortium name="RefSeq"/>
        </authorList>
    </citation>
    <scope>IDENTIFICATION</scope>
    <source>
        <tissue evidence="3">Whole body</tissue>
    </source>
</reference>
<dbReference type="PANTHER" id="PTHR10174">
    <property type="entry name" value="ALPHA-TOCOPHEROL TRANSFER PROTEIN-RELATED"/>
    <property type="match status" value="1"/>
</dbReference>
<dbReference type="RefSeq" id="XP_026488961.2">
    <property type="nucleotide sequence ID" value="XM_026633176.2"/>
</dbReference>
<dbReference type="Gene3D" id="3.40.525.10">
    <property type="entry name" value="CRAL-TRIO lipid binding domain"/>
    <property type="match status" value="1"/>
</dbReference>
<protein>
    <submittedName>
        <fullName evidence="3">Clavesin-1-like</fullName>
    </submittedName>
</protein>
<dbReference type="GO" id="GO:1902936">
    <property type="term" value="F:phosphatidylinositol bisphosphate binding"/>
    <property type="evidence" value="ECO:0007669"/>
    <property type="project" value="TreeGrafter"/>
</dbReference>
<keyword evidence="2" id="KW-1185">Reference proteome</keyword>
<dbReference type="OrthoDB" id="6432525at2759"/>
<organism evidence="2 3">
    <name type="scientific">Vanessa tameamea</name>
    <name type="common">Kamehameha butterfly</name>
    <dbReference type="NCBI Taxonomy" id="334116"/>
    <lineage>
        <taxon>Eukaryota</taxon>
        <taxon>Metazoa</taxon>
        <taxon>Ecdysozoa</taxon>
        <taxon>Arthropoda</taxon>
        <taxon>Hexapoda</taxon>
        <taxon>Insecta</taxon>
        <taxon>Pterygota</taxon>
        <taxon>Neoptera</taxon>
        <taxon>Endopterygota</taxon>
        <taxon>Lepidoptera</taxon>
        <taxon>Glossata</taxon>
        <taxon>Ditrysia</taxon>
        <taxon>Papilionoidea</taxon>
        <taxon>Nymphalidae</taxon>
        <taxon>Nymphalinae</taxon>
        <taxon>Vanessa</taxon>
    </lineage>
</organism>
<dbReference type="PRINTS" id="PR00180">
    <property type="entry name" value="CRETINALDHBP"/>
</dbReference>
<dbReference type="SMART" id="SM00516">
    <property type="entry name" value="SEC14"/>
    <property type="match status" value="1"/>
</dbReference>
<evidence type="ECO:0000313" key="2">
    <source>
        <dbReference type="Proteomes" id="UP001652626"/>
    </source>
</evidence>
<gene>
    <name evidence="3" type="primary">LOC113395564</name>
</gene>
<evidence type="ECO:0000313" key="3">
    <source>
        <dbReference type="RefSeq" id="XP_026488961.2"/>
    </source>
</evidence>
<feature type="domain" description="CRAL-TRIO" evidence="1">
    <location>
        <begin position="85"/>
        <end position="248"/>
    </location>
</feature>
<accession>A0A8B8HYX2</accession>
<name>A0A8B8HYX2_VANTA</name>
<dbReference type="CDD" id="cd00170">
    <property type="entry name" value="SEC14"/>
    <property type="match status" value="1"/>
</dbReference>
<dbReference type="OMA" id="KLYCMVF"/>
<dbReference type="InterPro" id="IPR036865">
    <property type="entry name" value="CRAL-TRIO_dom_sf"/>
</dbReference>
<dbReference type="GeneID" id="113395564"/>
<dbReference type="Proteomes" id="UP001652626">
    <property type="component" value="Chromosome 21"/>
</dbReference>
<dbReference type="PANTHER" id="PTHR10174:SF213">
    <property type="entry name" value="CRAL-TRIO DOMAIN-CONTAINING PROTEIN"/>
    <property type="match status" value="1"/>
</dbReference>
<evidence type="ECO:0000259" key="1">
    <source>
        <dbReference type="PROSITE" id="PS50191"/>
    </source>
</evidence>
<dbReference type="AlphaFoldDB" id="A0A8B8HYX2"/>
<dbReference type="PROSITE" id="PS50191">
    <property type="entry name" value="CRAL_TRIO"/>
    <property type="match status" value="1"/>
</dbReference>
<dbReference type="GO" id="GO:0016020">
    <property type="term" value="C:membrane"/>
    <property type="evidence" value="ECO:0007669"/>
    <property type="project" value="TreeGrafter"/>
</dbReference>
<dbReference type="InterPro" id="IPR001251">
    <property type="entry name" value="CRAL-TRIO_dom"/>
</dbReference>